<organism evidence="1 2">
    <name type="scientific">Aspergillus homomorphus (strain CBS 101889)</name>
    <dbReference type="NCBI Taxonomy" id="1450537"/>
    <lineage>
        <taxon>Eukaryota</taxon>
        <taxon>Fungi</taxon>
        <taxon>Dikarya</taxon>
        <taxon>Ascomycota</taxon>
        <taxon>Pezizomycotina</taxon>
        <taxon>Eurotiomycetes</taxon>
        <taxon>Eurotiomycetidae</taxon>
        <taxon>Eurotiales</taxon>
        <taxon>Aspergillaceae</taxon>
        <taxon>Aspergillus</taxon>
        <taxon>Aspergillus subgen. Circumdati</taxon>
    </lineage>
</organism>
<dbReference type="RefSeq" id="XP_025545954.1">
    <property type="nucleotide sequence ID" value="XM_025692230.1"/>
</dbReference>
<reference evidence="1 2" key="1">
    <citation type="submission" date="2018-02" db="EMBL/GenBank/DDBJ databases">
        <title>The genomes of Aspergillus section Nigri reveals drivers in fungal speciation.</title>
        <authorList>
            <consortium name="DOE Joint Genome Institute"/>
            <person name="Vesth T.C."/>
            <person name="Nybo J."/>
            <person name="Theobald S."/>
            <person name="Brandl J."/>
            <person name="Frisvad J.C."/>
            <person name="Nielsen K.F."/>
            <person name="Lyhne E.K."/>
            <person name="Kogle M.E."/>
            <person name="Kuo A."/>
            <person name="Riley R."/>
            <person name="Clum A."/>
            <person name="Nolan M."/>
            <person name="Lipzen A."/>
            <person name="Salamov A."/>
            <person name="Henrissat B."/>
            <person name="Wiebenga A."/>
            <person name="De vries R.P."/>
            <person name="Grigoriev I.V."/>
            <person name="Mortensen U.H."/>
            <person name="Andersen M.R."/>
            <person name="Baker S.E."/>
        </authorList>
    </citation>
    <scope>NUCLEOTIDE SEQUENCE [LARGE SCALE GENOMIC DNA]</scope>
    <source>
        <strain evidence="1 2">CBS 101889</strain>
    </source>
</reference>
<dbReference type="VEuPathDB" id="FungiDB:BO97DRAFT_357967"/>
<sequence length="232" mass="26536">MRQWFRLGTDELLFAKAREFQRRYSLNTNCYKNHIRLAAGYCHMPVIILQNPCNNHTKDFYDMFTQNSALKIIRDILEDIGLNIDDVPILDLCPMISDQWAQTRAQSGHSKEVLQAIYDAYDLTTQYLEVLQPATVIVLQCATNQSAVGKHPFLGNVNHPVAQRLCSSMDEAMGRKSRVEQIVHHQVRMVAGFHPSRIWHESDPALRKILATTLRDILSSVYVPYAQQIGTP</sequence>
<gene>
    <name evidence="1" type="ORF">BO97DRAFT_357967</name>
</gene>
<evidence type="ECO:0008006" key="3">
    <source>
        <dbReference type="Google" id="ProtNLM"/>
    </source>
</evidence>
<dbReference type="Proteomes" id="UP000248961">
    <property type="component" value="Unassembled WGS sequence"/>
</dbReference>
<keyword evidence="2" id="KW-1185">Reference proteome</keyword>
<evidence type="ECO:0000313" key="1">
    <source>
        <dbReference type="EMBL" id="RAL06800.1"/>
    </source>
</evidence>
<dbReference type="AlphaFoldDB" id="A0A395HGC3"/>
<proteinExistence type="predicted"/>
<name>A0A395HGC3_ASPHC</name>
<protein>
    <recommendedName>
        <fullName evidence="3">Uracil-DNA glycosylase-like domain-containing protein</fullName>
    </recommendedName>
</protein>
<dbReference type="OrthoDB" id="5234614at2759"/>
<evidence type="ECO:0000313" key="2">
    <source>
        <dbReference type="Proteomes" id="UP000248961"/>
    </source>
</evidence>
<dbReference type="EMBL" id="KZ824353">
    <property type="protein sequence ID" value="RAL06800.1"/>
    <property type="molecule type" value="Genomic_DNA"/>
</dbReference>
<accession>A0A395HGC3</accession>
<dbReference type="GeneID" id="37196519"/>